<evidence type="ECO:0000256" key="1">
    <source>
        <dbReference type="ARBA" id="ARBA00022448"/>
    </source>
</evidence>
<dbReference type="GO" id="GO:0015418">
    <property type="term" value="F:ABC-type quaternary ammonium compound transporting activity"/>
    <property type="evidence" value="ECO:0007669"/>
    <property type="project" value="UniProtKB-EC"/>
</dbReference>
<reference evidence="6" key="1">
    <citation type="submission" date="2021-03" db="EMBL/GenBank/DDBJ databases">
        <title>Leucobacter chromiisoli sp. nov., isolated from chromium-containing soil of chemical plant.</title>
        <authorList>
            <person name="Xu Z."/>
        </authorList>
    </citation>
    <scope>NUCLEOTIDE SEQUENCE</scope>
    <source>
        <strain evidence="6">S27</strain>
    </source>
</reference>
<dbReference type="FunFam" id="3.40.50.300:FF:000425">
    <property type="entry name" value="Probable ABC transporter, ATP-binding subunit"/>
    <property type="match status" value="1"/>
</dbReference>
<accession>A0A939MGT9</accession>
<dbReference type="PROSITE" id="PS50893">
    <property type="entry name" value="ABC_TRANSPORTER_2"/>
    <property type="match status" value="1"/>
</dbReference>
<evidence type="ECO:0000256" key="4">
    <source>
        <dbReference type="ARBA" id="ARBA00066388"/>
    </source>
</evidence>
<dbReference type="PANTHER" id="PTHR42781">
    <property type="entry name" value="SPERMIDINE/PUTRESCINE IMPORT ATP-BINDING PROTEIN POTA"/>
    <property type="match status" value="1"/>
</dbReference>
<name>A0A939MGT9_9MICO</name>
<dbReference type="Gene3D" id="3.40.50.300">
    <property type="entry name" value="P-loop containing nucleotide triphosphate hydrolases"/>
    <property type="match status" value="1"/>
</dbReference>
<dbReference type="Proteomes" id="UP000664382">
    <property type="component" value="Unassembled WGS sequence"/>
</dbReference>
<dbReference type="AlphaFoldDB" id="A0A939MGT9"/>
<gene>
    <name evidence="6" type="ORF">J4H92_00575</name>
</gene>
<dbReference type="SMART" id="SM00382">
    <property type="entry name" value="AAA"/>
    <property type="match status" value="1"/>
</dbReference>
<evidence type="ECO:0000313" key="7">
    <source>
        <dbReference type="Proteomes" id="UP000664382"/>
    </source>
</evidence>
<dbReference type="RefSeq" id="WP_208095078.1">
    <property type="nucleotide sequence ID" value="NZ_JAGDYM010000001.1"/>
</dbReference>
<sequence length="348" mass="37338">MSIDVKLKDISLTLSDSRILDRVGLDIPAGSFVTLLGPSGSGKTTTLNVLAGFLKPDEGSVLFDGQEVGSLPPGARRLGIVFQNYAIFPHMTVGENVAFPLLAQKWKGDRKARVSEMLELVKLGGFENRRAATLSGGQLQRVALARALSPNPQVLLLDEPLSALDKQLREAMQSELKSIQREVGVTTISVTHDQSEALSMSDRVVVMNGGRIEQQGSAEEMYCKPRTEFLARFLGEVNLFEVSAKGDASPLAERLPGRAGELVVVRPEDFSIAELGGIGTHAFPGRVAQVQFQGGSCRVEAVVPGRDDPIIIRTNYGGLGTLLEPGRDITVVYDFSYVHTVAKGGAPA</sequence>
<dbReference type="InterPro" id="IPR003439">
    <property type="entry name" value="ABC_transporter-like_ATP-bd"/>
</dbReference>
<dbReference type="GO" id="GO:0005524">
    <property type="term" value="F:ATP binding"/>
    <property type="evidence" value="ECO:0007669"/>
    <property type="project" value="UniProtKB-KW"/>
</dbReference>
<evidence type="ECO:0000259" key="5">
    <source>
        <dbReference type="PROSITE" id="PS50893"/>
    </source>
</evidence>
<dbReference type="SUPFAM" id="SSF50331">
    <property type="entry name" value="MOP-like"/>
    <property type="match status" value="1"/>
</dbReference>
<dbReference type="InterPro" id="IPR050093">
    <property type="entry name" value="ABC_SmlMolc_Importer"/>
</dbReference>
<dbReference type="SUPFAM" id="SSF52540">
    <property type="entry name" value="P-loop containing nucleoside triphosphate hydrolases"/>
    <property type="match status" value="1"/>
</dbReference>
<evidence type="ECO:0000256" key="3">
    <source>
        <dbReference type="ARBA" id="ARBA00022840"/>
    </source>
</evidence>
<protein>
    <recommendedName>
        <fullName evidence="4">ABC-type quaternary amine transporter</fullName>
        <ecNumber evidence="4">7.6.2.9</ecNumber>
    </recommendedName>
</protein>
<keyword evidence="1" id="KW-0813">Transport</keyword>
<dbReference type="Pfam" id="PF08402">
    <property type="entry name" value="TOBE_2"/>
    <property type="match status" value="1"/>
</dbReference>
<dbReference type="Pfam" id="PF00005">
    <property type="entry name" value="ABC_tran"/>
    <property type="match status" value="1"/>
</dbReference>
<dbReference type="InterPro" id="IPR013611">
    <property type="entry name" value="Transp-assoc_OB_typ2"/>
</dbReference>
<comment type="caution">
    <text evidence="6">The sequence shown here is derived from an EMBL/GenBank/DDBJ whole genome shotgun (WGS) entry which is preliminary data.</text>
</comment>
<organism evidence="6 7">
    <name type="scientific">Leucobacter weissii</name>
    <dbReference type="NCBI Taxonomy" id="1983706"/>
    <lineage>
        <taxon>Bacteria</taxon>
        <taxon>Bacillati</taxon>
        <taxon>Actinomycetota</taxon>
        <taxon>Actinomycetes</taxon>
        <taxon>Micrococcales</taxon>
        <taxon>Microbacteriaceae</taxon>
        <taxon>Leucobacter</taxon>
    </lineage>
</organism>
<dbReference type="InterPro" id="IPR003593">
    <property type="entry name" value="AAA+_ATPase"/>
</dbReference>
<evidence type="ECO:0000313" key="6">
    <source>
        <dbReference type="EMBL" id="MBO1900443.1"/>
    </source>
</evidence>
<dbReference type="EMBL" id="JAGDYM010000001">
    <property type="protein sequence ID" value="MBO1900443.1"/>
    <property type="molecule type" value="Genomic_DNA"/>
</dbReference>
<keyword evidence="2" id="KW-0547">Nucleotide-binding</keyword>
<dbReference type="InterPro" id="IPR027417">
    <property type="entry name" value="P-loop_NTPase"/>
</dbReference>
<dbReference type="PROSITE" id="PS00211">
    <property type="entry name" value="ABC_TRANSPORTER_1"/>
    <property type="match status" value="1"/>
</dbReference>
<proteinExistence type="predicted"/>
<dbReference type="EC" id="7.6.2.9" evidence="4"/>
<keyword evidence="3 6" id="KW-0067">ATP-binding</keyword>
<dbReference type="GO" id="GO:0043190">
    <property type="term" value="C:ATP-binding cassette (ABC) transporter complex"/>
    <property type="evidence" value="ECO:0007669"/>
    <property type="project" value="InterPro"/>
</dbReference>
<dbReference type="InterPro" id="IPR017871">
    <property type="entry name" value="ABC_transporter-like_CS"/>
</dbReference>
<evidence type="ECO:0000256" key="2">
    <source>
        <dbReference type="ARBA" id="ARBA00022741"/>
    </source>
</evidence>
<dbReference type="InterPro" id="IPR008995">
    <property type="entry name" value="Mo/tungstate-bd_C_term_dom"/>
</dbReference>
<dbReference type="GO" id="GO:0016887">
    <property type="term" value="F:ATP hydrolysis activity"/>
    <property type="evidence" value="ECO:0007669"/>
    <property type="project" value="InterPro"/>
</dbReference>
<keyword evidence="7" id="KW-1185">Reference proteome</keyword>
<dbReference type="PANTHER" id="PTHR42781:SF4">
    <property type="entry name" value="SPERMIDINE_PUTRESCINE IMPORT ATP-BINDING PROTEIN POTA"/>
    <property type="match status" value="1"/>
</dbReference>
<feature type="domain" description="ABC transporter" evidence="5">
    <location>
        <begin position="5"/>
        <end position="234"/>
    </location>
</feature>